<dbReference type="SUPFAM" id="SSF51735">
    <property type="entry name" value="NAD(P)-binding Rossmann-fold domains"/>
    <property type="match status" value="1"/>
</dbReference>
<organism evidence="4 5">
    <name type="scientific">Aetokthonos hydrillicola Thurmond2011</name>
    <dbReference type="NCBI Taxonomy" id="2712845"/>
    <lineage>
        <taxon>Bacteria</taxon>
        <taxon>Bacillati</taxon>
        <taxon>Cyanobacteriota</taxon>
        <taxon>Cyanophyceae</taxon>
        <taxon>Nostocales</taxon>
        <taxon>Hapalosiphonaceae</taxon>
        <taxon>Aetokthonos</taxon>
    </lineage>
</organism>
<reference evidence="5" key="1">
    <citation type="journal article" date="2021" name="Science">
        <title>Hunting the eagle killer: A cyanobacterial neurotoxin causes vacuolar myelinopathy.</title>
        <authorList>
            <person name="Breinlinger S."/>
            <person name="Phillips T.J."/>
            <person name="Haram B.N."/>
            <person name="Mares J."/>
            <person name="Martinez Yerena J.A."/>
            <person name="Hrouzek P."/>
            <person name="Sobotka R."/>
            <person name="Henderson W.M."/>
            <person name="Schmieder P."/>
            <person name="Williams S.M."/>
            <person name="Lauderdale J.D."/>
            <person name="Wilde H.D."/>
            <person name="Gerrin W."/>
            <person name="Kust A."/>
            <person name="Washington J.W."/>
            <person name="Wagner C."/>
            <person name="Geier B."/>
            <person name="Liebeke M."/>
            <person name="Enke H."/>
            <person name="Niedermeyer T.H.J."/>
            <person name="Wilde S.B."/>
        </authorList>
    </citation>
    <scope>NUCLEOTIDE SEQUENCE [LARGE SCALE GENOMIC DNA]</scope>
    <source>
        <strain evidence="5">Thurmond2011</strain>
    </source>
</reference>
<dbReference type="InterPro" id="IPR036736">
    <property type="entry name" value="ACP-like_sf"/>
</dbReference>
<dbReference type="FunFam" id="3.40.50.980:FF:000001">
    <property type="entry name" value="Non-ribosomal peptide synthetase"/>
    <property type="match status" value="1"/>
</dbReference>
<dbReference type="PROSITE" id="PS50075">
    <property type="entry name" value="CARRIER"/>
    <property type="match status" value="1"/>
</dbReference>
<dbReference type="PANTHER" id="PTHR44845:SF6">
    <property type="entry name" value="BETA-ALANINE-ACTIVATING ENZYME"/>
    <property type="match status" value="1"/>
</dbReference>
<dbReference type="InterPro" id="IPR013120">
    <property type="entry name" value="FAR_NAD-bd"/>
</dbReference>
<dbReference type="InterPro" id="IPR020845">
    <property type="entry name" value="AMP-binding_CS"/>
</dbReference>
<evidence type="ECO:0000256" key="1">
    <source>
        <dbReference type="ARBA" id="ARBA00022450"/>
    </source>
</evidence>
<evidence type="ECO:0000259" key="3">
    <source>
        <dbReference type="PROSITE" id="PS50075"/>
    </source>
</evidence>
<dbReference type="SUPFAM" id="SSF47336">
    <property type="entry name" value="ACP-like"/>
    <property type="match status" value="1"/>
</dbReference>
<comment type="caution">
    <text evidence="4">The sequence shown here is derived from an EMBL/GenBank/DDBJ whole genome shotgun (WGS) entry which is preliminary data.</text>
</comment>
<dbReference type="Pfam" id="PF00550">
    <property type="entry name" value="PP-binding"/>
    <property type="match status" value="1"/>
</dbReference>
<dbReference type="EMBL" id="JAALHA020000009">
    <property type="protein sequence ID" value="MDR9896725.1"/>
    <property type="molecule type" value="Genomic_DNA"/>
</dbReference>
<keyword evidence="5" id="KW-1185">Reference proteome</keyword>
<evidence type="ECO:0000313" key="5">
    <source>
        <dbReference type="Proteomes" id="UP000667802"/>
    </source>
</evidence>
<dbReference type="Gene3D" id="3.40.50.980">
    <property type="match status" value="2"/>
</dbReference>
<feature type="domain" description="Carrier" evidence="3">
    <location>
        <begin position="532"/>
        <end position="609"/>
    </location>
</feature>
<sequence length="1049" mass="117567">MITQSKTLTNLTSHHTIVTLLDYICHQYSNQVALVLEEQQLTYGELYQRAEGLYSYLTAQGMLKPNSLVGICTEPSFEMVIAIYAILKAGAAFVPLDPDLPRQRLSYMISDAKLTTVLIQQKFAFDIEPALRQSGIDGQMYFLDTPIVSEQLTKPSVPSPVVDQDQLAYIIYTSGSTGVPKGVMLRHQGLLNLALATCSFFDIKPGLRLLQFASLSFDLVVWELVTALCAGATLVLGAREKMLPGQPLADFIARQRIHWVTLSPSVLATLTPFRNQLPDLQMVVAGGEACSISLAKAWISPRTRFFNAYGPTEITVCCTIYEFQPQDINLPIGYALPNVELYVLDEELRLCERGQKGELYVGGVGVSKGYLGKPNITNARFLDNPFGSGKIYKTGDVVYEDPERPDLIHYVGRSDNQVKIRGKRIELEAIEMLLAQHPSVQMNAVKAIRTGATRNTDMPENSGQSMLVAYVVPKANQFLTQKHLQRFAAEQLPDYMVPEHFIFMNELPLLPNRSKVDRGSLPELPRSPSFSTNSEDNSVKIAAIFDEVLQLPIGTCTRESNFFHMGGSSLCIAHILYALEWNFNVSIPSRLVYEYPTPLDLARLLEQCKIKTDDVADDRYIDLQAEARLSPELNTSIWQQRPENKYGCALITGATGFLGAHLLHELLKKDSYRKIYCIVRAQNDQVAMARLYKTFTEYQLPTAGLPQVHPIVGDIEQPQLQLPTELFNKLGEEVDLIYHVAADTNYIKPYSLIKKSNLDGTANLIALAAHRRHKVVHYVSTLSVYGSPSSLLGIDEVSEDSDIDLFAPIMSVESAYVRTKWTAERMVRSAREQGLAVSIYRPGFISGHRQTGIANLNDTFYRFVSGCLQMNMFPDLPEKYWSPVPVDYVASVIAHISSDNQYIGGNYNILVPREDELSHVEIFEYLTELGYPLQKISIKNWLNALSTLSPVNPLHSLTSFFQEKVYQNRSTILEVHHRTPVLKADNTLSAIQGSSIQCPKFDKALIYQYLPNFFKGIPKEPKKVDLQELCEPKSLPVINSYWSSVRSVA</sequence>
<dbReference type="InterPro" id="IPR000873">
    <property type="entry name" value="AMP-dep_synth/lig_dom"/>
</dbReference>
<evidence type="ECO:0000313" key="4">
    <source>
        <dbReference type="EMBL" id="MDR9896725.1"/>
    </source>
</evidence>
<proteinExistence type="predicted"/>
<protein>
    <submittedName>
        <fullName evidence="4">Amino acid adenylation domain-containing protein</fullName>
    </submittedName>
</protein>
<dbReference type="NCBIfam" id="TIGR01733">
    <property type="entry name" value="AA-adenyl-dom"/>
    <property type="match status" value="1"/>
</dbReference>
<dbReference type="InterPro" id="IPR010071">
    <property type="entry name" value="AA_adenyl_dom"/>
</dbReference>
<dbReference type="PANTHER" id="PTHR44845">
    <property type="entry name" value="CARRIER DOMAIN-CONTAINING PROTEIN"/>
    <property type="match status" value="1"/>
</dbReference>
<keyword evidence="1" id="KW-0596">Phosphopantetheine</keyword>
<dbReference type="Gene3D" id="3.40.50.720">
    <property type="entry name" value="NAD(P)-binding Rossmann-like Domain"/>
    <property type="match status" value="1"/>
</dbReference>
<dbReference type="InterPro" id="IPR036291">
    <property type="entry name" value="NAD(P)-bd_dom_sf"/>
</dbReference>
<dbReference type="SUPFAM" id="SSF56801">
    <property type="entry name" value="Acetyl-CoA synthetase-like"/>
    <property type="match status" value="1"/>
</dbReference>
<dbReference type="Proteomes" id="UP000667802">
    <property type="component" value="Unassembled WGS sequence"/>
</dbReference>
<dbReference type="RefSeq" id="WP_208349523.1">
    <property type="nucleotide sequence ID" value="NZ_JAALHA020000009.1"/>
</dbReference>
<dbReference type="Pfam" id="PF13193">
    <property type="entry name" value="AMP-binding_C"/>
    <property type="match status" value="1"/>
</dbReference>
<dbReference type="NCBIfam" id="TIGR01746">
    <property type="entry name" value="Thioester-redct"/>
    <property type="match status" value="1"/>
</dbReference>
<dbReference type="Pfam" id="PF07993">
    <property type="entry name" value="NAD_binding_4"/>
    <property type="match status" value="1"/>
</dbReference>
<accession>A0AAP5I8I9</accession>
<evidence type="ECO:0000256" key="2">
    <source>
        <dbReference type="ARBA" id="ARBA00022553"/>
    </source>
</evidence>
<dbReference type="CDD" id="cd05930">
    <property type="entry name" value="A_NRPS"/>
    <property type="match status" value="1"/>
</dbReference>
<gene>
    <name evidence="4" type="ORF">G7B40_019465</name>
</gene>
<name>A0AAP5I8I9_9CYAN</name>
<dbReference type="Gene3D" id="1.10.1200.10">
    <property type="entry name" value="ACP-like"/>
    <property type="match status" value="1"/>
</dbReference>
<dbReference type="Pfam" id="PF00501">
    <property type="entry name" value="AMP-binding"/>
    <property type="match status" value="1"/>
</dbReference>
<dbReference type="AlphaFoldDB" id="A0AAP5I8I9"/>
<dbReference type="InterPro" id="IPR010080">
    <property type="entry name" value="Thioester_reductase-like_dom"/>
</dbReference>
<dbReference type="CDD" id="cd05235">
    <property type="entry name" value="SDR_e1"/>
    <property type="match status" value="1"/>
</dbReference>
<dbReference type="InterPro" id="IPR009081">
    <property type="entry name" value="PP-bd_ACP"/>
</dbReference>
<dbReference type="PROSITE" id="PS00455">
    <property type="entry name" value="AMP_BINDING"/>
    <property type="match status" value="1"/>
</dbReference>
<keyword evidence="2" id="KW-0597">Phosphoprotein</keyword>
<dbReference type="Gene3D" id="2.30.38.10">
    <property type="entry name" value="Luciferase, Domain 3"/>
    <property type="match status" value="1"/>
</dbReference>
<dbReference type="InterPro" id="IPR025110">
    <property type="entry name" value="AMP-bd_C"/>
</dbReference>
<dbReference type="Gene3D" id="3.30.300.30">
    <property type="match status" value="1"/>
</dbReference>
<dbReference type="InterPro" id="IPR045851">
    <property type="entry name" value="AMP-bd_C_sf"/>
</dbReference>